<reference evidence="2" key="1">
    <citation type="submission" date="2021-02" db="EMBL/GenBank/DDBJ databases">
        <authorList>
            <person name="Nowell W R."/>
        </authorList>
    </citation>
    <scope>NUCLEOTIDE SEQUENCE</scope>
</reference>
<dbReference type="Proteomes" id="UP000663836">
    <property type="component" value="Unassembled WGS sequence"/>
</dbReference>
<evidence type="ECO:0000313" key="2">
    <source>
        <dbReference type="EMBL" id="CAF4173835.1"/>
    </source>
</evidence>
<dbReference type="AlphaFoldDB" id="A0A819ZGB7"/>
<name>A0A819ZGB7_9BILA</name>
<protein>
    <submittedName>
        <fullName evidence="2">Uncharacterized protein</fullName>
    </submittedName>
</protein>
<dbReference type="EMBL" id="CAJOBD010011884">
    <property type="protein sequence ID" value="CAF4173835.1"/>
    <property type="molecule type" value="Genomic_DNA"/>
</dbReference>
<accession>A0A819ZGB7</accession>
<sequence>MAPHISCNKQFNIVENEYYRPSQELMYLPLVFNGVAAPIGPEVVVMNLFDAEEFDDGLHPVDFDGAVHHIDDSGGVHDIDDDVGGSIDGNVIGNINGDVVGVGGSSVDGDVDGVIHADHVDNVFTNEKNTNNLIVTASLLSSARCLSPLSSRIESILAGMVVILVVFSLYNIDLYGTPHDHAAAVVKKFGDTTVVYVFYKYDDFIRFKTIMDERRNKMTGDIAGSTSSLKTSTKRQCFIRIHIMKCGENFLLKIFFNYFRRFGLLCVHYQESPPGTIVPPCPNEILIEAQTPRGNFNFE</sequence>
<evidence type="ECO:0000313" key="3">
    <source>
        <dbReference type="Proteomes" id="UP000663836"/>
    </source>
</evidence>
<gene>
    <name evidence="2" type="ORF">JBS370_LOCUS35149</name>
    <name evidence="1" type="ORF">ZHD862_LOCUS37518</name>
</gene>
<evidence type="ECO:0000313" key="1">
    <source>
        <dbReference type="EMBL" id="CAF1502574.1"/>
    </source>
</evidence>
<organism evidence="2 3">
    <name type="scientific">Rotaria sordida</name>
    <dbReference type="NCBI Taxonomy" id="392033"/>
    <lineage>
        <taxon>Eukaryota</taxon>
        <taxon>Metazoa</taxon>
        <taxon>Spiralia</taxon>
        <taxon>Gnathifera</taxon>
        <taxon>Rotifera</taxon>
        <taxon>Eurotatoria</taxon>
        <taxon>Bdelloidea</taxon>
        <taxon>Philodinida</taxon>
        <taxon>Philodinidae</taxon>
        <taxon>Rotaria</taxon>
    </lineage>
</organism>
<comment type="caution">
    <text evidence="2">The sequence shown here is derived from an EMBL/GenBank/DDBJ whole genome shotgun (WGS) entry which is preliminary data.</text>
</comment>
<proteinExistence type="predicted"/>
<dbReference type="EMBL" id="CAJNOT010007178">
    <property type="protein sequence ID" value="CAF1502574.1"/>
    <property type="molecule type" value="Genomic_DNA"/>
</dbReference>
<dbReference type="Proteomes" id="UP000663864">
    <property type="component" value="Unassembled WGS sequence"/>
</dbReference>